<reference evidence="1" key="1">
    <citation type="journal article" date="2014" name="Front. Microbiol.">
        <title>High frequency of phylogenetically diverse reductive dehalogenase-homologous genes in deep subseafloor sedimentary metagenomes.</title>
        <authorList>
            <person name="Kawai M."/>
            <person name="Futagami T."/>
            <person name="Toyoda A."/>
            <person name="Takaki Y."/>
            <person name="Nishi S."/>
            <person name="Hori S."/>
            <person name="Arai W."/>
            <person name="Tsubouchi T."/>
            <person name="Morono Y."/>
            <person name="Uchiyama I."/>
            <person name="Ito T."/>
            <person name="Fujiyama A."/>
            <person name="Inagaki F."/>
            <person name="Takami H."/>
        </authorList>
    </citation>
    <scope>NUCLEOTIDE SEQUENCE</scope>
    <source>
        <strain evidence="1">Expedition CK06-06</strain>
    </source>
</reference>
<name>X1DLC1_9ZZZZ</name>
<organism evidence="1">
    <name type="scientific">marine sediment metagenome</name>
    <dbReference type="NCBI Taxonomy" id="412755"/>
    <lineage>
        <taxon>unclassified sequences</taxon>
        <taxon>metagenomes</taxon>
        <taxon>ecological metagenomes</taxon>
    </lineage>
</organism>
<feature type="non-terminal residue" evidence="1">
    <location>
        <position position="1"/>
    </location>
</feature>
<sequence>SKTERKEKVLNLQKRAVRLKNKAFGALLNSDTALSEWYELRLDIVQIAIQRLCHI</sequence>
<dbReference type="AlphaFoldDB" id="X1DLC1"/>
<evidence type="ECO:0000313" key="1">
    <source>
        <dbReference type="EMBL" id="GAG97221.1"/>
    </source>
</evidence>
<protein>
    <submittedName>
        <fullName evidence="1">Uncharacterized protein</fullName>
    </submittedName>
</protein>
<proteinExistence type="predicted"/>
<dbReference type="EMBL" id="BART01019868">
    <property type="protein sequence ID" value="GAG97221.1"/>
    <property type="molecule type" value="Genomic_DNA"/>
</dbReference>
<gene>
    <name evidence="1" type="ORF">S01H4_37053</name>
</gene>
<comment type="caution">
    <text evidence="1">The sequence shown here is derived from an EMBL/GenBank/DDBJ whole genome shotgun (WGS) entry which is preliminary data.</text>
</comment>
<accession>X1DLC1</accession>